<evidence type="ECO:0000313" key="2">
    <source>
        <dbReference type="Proteomes" id="UP000003980"/>
    </source>
</evidence>
<reference evidence="1 2" key="1">
    <citation type="submission" date="2012-01" db="EMBL/GenBank/DDBJ databases">
        <title>Improved High-Quality Draft sequence of Metallosphaera yellowstonensis MK1.</title>
        <authorList>
            <consortium name="US DOE Joint Genome Institute"/>
            <person name="Lucas S."/>
            <person name="Han J."/>
            <person name="Cheng J.-F."/>
            <person name="Goodwin L."/>
            <person name="Pitluck S."/>
            <person name="Peters L."/>
            <person name="Teshima H."/>
            <person name="Detter J.C."/>
            <person name="Han C."/>
            <person name="Tapia R."/>
            <person name="Land M."/>
            <person name="Hauser L."/>
            <person name="Kyrpides N."/>
            <person name="Kozubal M."/>
            <person name="Macur R.E."/>
            <person name="Jay Z."/>
            <person name="Inskeep W."/>
            <person name="Woyke T."/>
        </authorList>
    </citation>
    <scope>NUCLEOTIDE SEQUENCE [LARGE SCALE GENOMIC DNA]</scope>
    <source>
        <strain evidence="1 2">MK1</strain>
    </source>
</reference>
<name>H2C4E2_9CREN</name>
<dbReference type="AlphaFoldDB" id="H2C4E2"/>
<keyword evidence="2" id="KW-1185">Reference proteome</keyword>
<dbReference type="HOGENOM" id="CLU_3400326_0_0_2"/>
<gene>
    <name evidence="1" type="ORF">MetMK1DRAFT_00003090</name>
</gene>
<sequence length="30" mass="3261">DIDVVLLKKGKPFIAYEVKTSSVRAKLGGQ</sequence>
<proteinExistence type="predicted"/>
<organism evidence="1 2">
    <name type="scientific">Metallosphaera yellowstonensis MK1</name>
    <dbReference type="NCBI Taxonomy" id="671065"/>
    <lineage>
        <taxon>Archaea</taxon>
        <taxon>Thermoproteota</taxon>
        <taxon>Thermoprotei</taxon>
        <taxon>Sulfolobales</taxon>
        <taxon>Sulfolobaceae</taxon>
        <taxon>Metallosphaera</taxon>
    </lineage>
</organism>
<feature type="non-terminal residue" evidence="1">
    <location>
        <position position="1"/>
    </location>
</feature>
<evidence type="ECO:0008006" key="3">
    <source>
        <dbReference type="Google" id="ProtNLM"/>
    </source>
</evidence>
<evidence type="ECO:0000313" key="1">
    <source>
        <dbReference type="EMBL" id="EHP69807.1"/>
    </source>
</evidence>
<protein>
    <recommendedName>
        <fullName evidence="3">Archaeal holliday junction resolvase (Hjc)</fullName>
    </recommendedName>
</protein>
<dbReference type="EMBL" id="JH597761">
    <property type="protein sequence ID" value="EHP69807.1"/>
    <property type="molecule type" value="Genomic_DNA"/>
</dbReference>
<dbReference type="STRING" id="671065.MetMK1DRAFT_00003090"/>
<accession>H2C4E2</accession>
<dbReference type="Proteomes" id="UP000003980">
    <property type="component" value="Unassembled WGS sequence"/>
</dbReference>